<feature type="domain" description="DSP-PTPase phosphatase fused to NAD+ Kinase" evidence="3">
    <location>
        <begin position="41"/>
        <end position="146"/>
    </location>
</feature>
<evidence type="ECO:0000256" key="2">
    <source>
        <dbReference type="SAM" id="SignalP"/>
    </source>
</evidence>
<proteinExistence type="inferred from homology"/>
<dbReference type="InterPro" id="IPR016130">
    <property type="entry name" value="Tyr_Pase_AS"/>
</dbReference>
<feature type="signal peptide" evidence="2">
    <location>
        <begin position="1"/>
        <end position="26"/>
    </location>
</feature>
<dbReference type="PROSITE" id="PS00383">
    <property type="entry name" value="TYR_PHOSPHATASE_1"/>
    <property type="match status" value="1"/>
</dbReference>
<feature type="chain" id="PRO_5008685788" evidence="2">
    <location>
        <begin position="27"/>
        <end position="201"/>
    </location>
</feature>
<dbReference type="EMBL" id="FMAF01000016">
    <property type="protein sequence ID" value="SCB42852.1"/>
    <property type="molecule type" value="Genomic_DNA"/>
</dbReference>
<sequence length="201" mass="21536">MTVFRKVALAALGAIGILGASCAAYAGLLQATGNFHSVIDGQFYRSAQPTSDELISYIRTHGIKTVINLRGTHPGAAWYDDEVTTARGLGITHIDFGMSASKIISPEKAQRLVELMASAPKPILIHCLSGSDRSGLAAALYVRKIAGLDEARAEEQLSFYYGHVGIPVVSAAYAMDRSWEDVEAQDKKQARAELVNGATVR</sequence>
<dbReference type="OrthoDB" id="9814896at2"/>
<dbReference type="AlphaFoldDB" id="A0A1C3WS11"/>
<dbReference type="PROSITE" id="PS51257">
    <property type="entry name" value="PROKAR_LIPOPROTEIN"/>
    <property type="match status" value="1"/>
</dbReference>
<dbReference type="GO" id="GO:0016791">
    <property type="term" value="F:phosphatase activity"/>
    <property type="evidence" value="ECO:0007669"/>
    <property type="project" value="TreeGrafter"/>
</dbReference>
<dbReference type="InterPro" id="IPR055214">
    <property type="entry name" value="PTP-NADK"/>
</dbReference>
<comment type="similarity">
    <text evidence="1">Belongs to the protein-tyrosine phosphatase family.</text>
</comment>
<dbReference type="Pfam" id="PF22741">
    <property type="entry name" value="PTP-NADK"/>
    <property type="match status" value="1"/>
</dbReference>
<evidence type="ECO:0000313" key="5">
    <source>
        <dbReference type="Proteomes" id="UP000199205"/>
    </source>
</evidence>
<evidence type="ECO:0000259" key="3">
    <source>
        <dbReference type="Pfam" id="PF22741"/>
    </source>
</evidence>
<dbReference type="Gene3D" id="3.90.190.10">
    <property type="entry name" value="Protein tyrosine phosphatase superfamily"/>
    <property type="match status" value="1"/>
</dbReference>
<protein>
    <submittedName>
        <fullName evidence="4">Protein tyrosine/serine phosphatase</fullName>
    </submittedName>
</protein>
<dbReference type="Proteomes" id="UP000199205">
    <property type="component" value="Unassembled WGS sequence"/>
</dbReference>
<reference evidence="4 5" key="1">
    <citation type="submission" date="2016-08" db="EMBL/GenBank/DDBJ databases">
        <authorList>
            <person name="Seilhamer J.J."/>
        </authorList>
    </citation>
    <scope>NUCLEOTIDE SEQUENCE [LARGE SCALE GENOMIC DNA]</scope>
    <source>
        <strain evidence="4 5">P1-7</strain>
    </source>
</reference>
<organism evidence="4 5">
    <name type="scientific">Rhizobium lusitanum</name>
    <dbReference type="NCBI Taxonomy" id="293958"/>
    <lineage>
        <taxon>Bacteria</taxon>
        <taxon>Pseudomonadati</taxon>
        <taxon>Pseudomonadota</taxon>
        <taxon>Alphaproteobacteria</taxon>
        <taxon>Hyphomicrobiales</taxon>
        <taxon>Rhizobiaceae</taxon>
        <taxon>Rhizobium/Agrobacterium group</taxon>
        <taxon>Rhizobium</taxon>
    </lineage>
</organism>
<dbReference type="InterPro" id="IPR029021">
    <property type="entry name" value="Prot-tyrosine_phosphatase-like"/>
</dbReference>
<keyword evidence="2" id="KW-0732">Signal</keyword>
<name>A0A1C3WS11_9HYPH</name>
<evidence type="ECO:0000256" key="1">
    <source>
        <dbReference type="ARBA" id="ARBA00009580"/>
    </source>
</evidence>
<evidence type="ECO:0000313" key="4">
    <source>
        <dbReference type="EMBL" id="SCB42852.1"/>
    </source>
</evidence>
<dbReference type="RefSeq" id="WP_080760435.1">
    <property type="nucleotide sequence ID" value="NZ_FMAF01000016.1"/>
</dbReference>
<accession>A0A1C3WS11</accession>
<gene>
    <name evidence="4" type="ORF">GA0061101_11655</name>
</gene>
<dbReference type="PANTHER" id="PTHR31126:SF72">
    <property type="entry name" value="DUAL SPECIFICITY PROTEIN PHOSPHATASE TPBA"/>
    <property type="match status" value="1"/>
</dbReference>
<dbReference type="PANTHER" id="PTHR31126">
    <property type="entry name" value="TYROSINE-PROTEIN PHOSPHATASE"/>
    <property type="match status" value="1"/>
</dbReference>
<dbReference type="SUPFAM" id="SSF52799">
    <property type="entry name" value="(Phosphotyrosine protein) phosphatases II"/>
    <property type="match status" value="1"/>
</dbReference>
<dbReference type="CDD" id="cd14529">
    <property type="entry name" value="TpbA-like"/>
    <property type="match status" value="1"/>
</dbReference>